<feature type="domain" description="Helicase ATP-binding" evidence="10">
    <location>
        <begin position="275"/>
        <end position="450"/>
    </location>
</feature>
<dbReference type="Proteomes" id="UP001369736">
    <property type="component" value="Unassembled WGS sequence"/>
</dbReference>
<dbReference type="Pfam" id="PF00271">
    <property type="entry name" value="Helicase_C"/>
    <property type="match status" value="1"/>
</dbReference>
<evidence type="ECO:0000256" key="4">
    <source>
        <dbReference type="ARBA" id="ARBA00022806"/>
    </source>
</evidence>
<dbReference type="Gene3D" id="3.40.50.300">
    <property type="entry name" value="P-loop containing nucleotide triphosphate hydrolases"/>
    <property type="match status" value="2"/>
</dbReference>
<dbReference type="InterPro" id="IPR027417">
    <property type="entry name" value="P-loop_NTPase"/>
</dbReference>
<dbReference type="PANTHER" id="PTHR47964">
    <property type="entry name" value="ATP-DEPENDENT DNA HELICASE HOMOLOG RECG, CHLOROPLASTIC"/>
    <property type="match status" value="1"/>
</dbReference>
<dbReference type="Gene3D" id="2.40.50.140">
    <property type="entry name" value="Nucleic acid-binding proteins"/>
    <property type="match status" value="1"/>
</dbReference>
<dbReference type="SMART" id="SM00490">
    <property type="entry name" value="HELICc"/>
    <property type="match status" value="1"/>
</dbReference>
<evidence type="ECO:0000259" key="11">
    <source>
        <dbReference type="PROSITE" id="PS51194"/>
    </source>
</evidence>
<protein>
    <recommendedName>
        <fullName evidence="8">Probable DNA 3'-5' helicase RecG</fullName>
    </recommendedName>
</protein>
<dbReference type="CDD" id="cd04488">
    <property type="entry name" value="RecG_wedge_OBF"/>
    <property type="match status" value="1"/>
</dbReference>
<dbReference type="SUPFAM" id="SSF50249">
    <property type="entry name" value="Nucleic acid-binding proteins"/>
    <property type="match status" value="1"/>
</dbReference>
<sequence length="752" mass="81467">MDTSLRTALGDKTARPLARQLEIETVGDLLRHYPRRYIAHNRLTHSTDREDQRFRAGQHVTLLGTVEGVSGRRMRHRKGHVLEVTVSVGAQRFTCTFFNQPYRERDLQPGTTALFSGDLSRYRDKWQLTAPEFIVLGEGNTDLPGLIPVYPAKRKLRSWVIMMAVRQVLDLLDDPEDPLPDTLRAAHGLASLGDALRRVHLADTWDEQEAARRRLVWDEAFGLQLAMAGRRASATTRPAPACPRRDDGLAAAFDARLPFTLTGAQQKVGDSLAEALAGEEPLNRLLQGDVGSGKTMVALRAMLQVVDAGRQAVLLAPTEVLAAQHARSLQAMLGPLGRAGELDADPDHATRVTLLTGSLGAKARREALLDAQSGAAGIVVGTHAVIQQSVGFADLGLVVVDEQHRFGVHQRDELRSRPGPTTPHVLVMTATPIPRTVALTLYGDLDTSVLDELPRGRQPIATTAVPAGVKPRWLERAWERVHEEVAAGHQVYVVCPRIGEEGGEPGEAWPEPPADDLLDPEAPGPDELEMALRKMRPPDEDEPEEEAARPPLAVTEVGPMLAAGPLAGLRLEILHGRMPTDDKDAVMRAFSDGTVDVLVATTVIEVGVDVPNATMMIIMDADRFGVSQLHQLRGRVGRGSAPSSCLLVTEAVEGSPALERLERLAATPDGFEVSRIDLEVRDEGDVLGAEQSGRRSGLHMLSVLKHADLVAEARDEARSVVAGDPTLAHHPGLAGLVRSVVGEDEAAFLDRL</sequence>
<dbReference type="Pfam" id="PF19833">
    <property type="entry name" value="RecG_dom3_C"/>
    <property type="match status" value="1"/>
</dbReference>
<dbReference type="InterPro" id="IPR011545">
    <property type="entry name" value="DEAD/DEAH_box_helicase_dom"/>
</dbReference>
<dbReference type="Pfam" id="PF17191">
    <property type="entry name" value="RecG_wedge"/>
    <property type="match status" value="1"/>
</dbReference>
<dbReference type="Pfam" id="PF00270">
    <property type="entry name" value="DEAD"/>
    <property type="match status" value="1"/>
</dbReference>
<name>A0ABU8M0L9_9PSEU</name>
<evidence type="ECO:0000313" key="12">
    <source>
        <dbReference type="EMBL" id="MEJ2860606.1"/>
    </source>
</evidence>
<feature type="domain" description="Helicase C-terminal" evidence="11">
    <location>
        <begin position="473"/>
        <end position="679"/>
    </location>
</feature>
<evidence type="ECO:0000256" key="5">
    <source>
        <dbReference type="ARBA" id="ARBA00022840"/>
    </source>
</evidence>
<dbReference type="InterPro" id="IPR014001">
    <property type="entry name" value="Helicase_ATP-bd"/>
</dbReference>
<evidence type="ECO:0000256" key="8">
    <source>
        <dbReference type="ARBA" id="ARBA00049819"/>
    </source>
</evidence>
<gene>
    <name evidence="12" type="ORF">WCD58_05540</name>
</gene>
<evidence type="ECO:0000256" key="6">
    <source>
        <dbReference type="ARBA" id="ARBA00023125"/>
    </source>
</evidence>
<proteinExistence type="predicted"/>
<comment type="caution">
    <text evidence="12">The sequence shown here is derived from an EMBL/GenBank/DDBJ whole genome shotgun (WGS) entry which is preliminary data.</text>
</comment>
<dbReference type="PROSITE" id="PS51194">
    <property type="entry name" value="HELICASE_CTER"/>
    <property type="match status" value="1"/>
</dbReference>
<dbReference type="SUPFAM" id="SSF52540">
    <property type="entry name" value="P-loop containing nucleoside triphosphate hydrolases"/>
    <property type="match status" value="2"/>
</dbReference>
<dbReference type="PANTHER" id="PTHR47964:SF1">
    <property type="entry name" value="ATP-DEPENDENT DNA HELICASE HOMOLOG RECG, CHLOROPLASTIC"/>
    <property type="match status" value="1"/>
</dbReference>
<dbReference type="InterPro" id="IPR001650">
    <property type="entry name" value="Helicase_C-like"/>
</dbReference>
<feature type="region of interest" description="Disordered" evidence="9">
    <location>
        <begin position="502"/>
        <end position="525"/>
    </location>
</feature>
<evidence type="ECO:0000256" key="1">
    <source>
        <dbReference type="ARBA" id="ARBA00022741"/>
    </source>
</evidence>
<keyword evidence="2" id="KW-0227">DNA damage</keyword>
<keyword evidence="1" id="KW-0547">Nucleotide-binding</keyword>
<evidence type="ECO:0000259" key="10">
    <source>
        <dbReference type="PROSITE" id="PS51192"/>
    </source>
</evidence>
<dbReference type="RefSeq" id="WP_337700829.1">
    <property type="nucleotide sequence ID" value="NZ_JBBEGM010000001.1"/>
</dbReference>
<evidence type="ECO:0000256" key="9">
    <source>
        <dbReference type="SAM" id="MobiDB-lite"/>
    </source>
</evidence>
<dbReference type="InterPro" id="IPR045562">
    <property type="entry name" value="RecG_dom3_C"/>
</dbReference>
<accession>A0ABU8M0L9</accession>
<dbReference type="CDD" id="cd17992">
    <property type="entry name" value="DEXHc_RecG"/>
    <property type="match status" value="1"/>
</dbReference>
<keyword evidence="5" id="KW-0067">ATP-binding</keyword>
<dbReference type="EMBL" id="JBBEGM010000001">
    <property type="protein sequence ID" value="MEJ2860606.1"/>
    <property type="molecule type" value="Genomic_DNA"/>
</dbReference>
<evidence type="ECO:0000256" key="2">
    <source>
        <dbReference type="ARBA" id="ARBA00022763"/>
    </source>
</evidence>
<evidence type="ECO:0000313" key="13">
    <source>
        <dbReference type="Proteomes" id="UP001369736"/>
    </source>
</evidence>
<keyword evidence="7" id="KW-0234">DNA repair</keyword>
<keyword evidence="13" id="KW-1185">Reference proteome</keyword>
<dbReference type="GO" id="GO:0016787">
    <property type="term" value="F:hydrolase activity"/>
    <property type="evidence" value="ECO:0007669"/>
    <property type="project" value="UniProtKB-KW"/>
</dbReference>
<dbReference type="PROSITE" id="PS51192">
    <property type="entry name" value="HELICASE_ATP_BIND_1"/>
    <property type="match status" value="1"/>
</dbReference>
<organism evidence="12 13">
    <name type="scientific">Actinomycetospora flava</name>
    <dbReference type="NCBI Taxonomy" id="3129232"/>
    <lineage>
        <taxon>Bacteria</taxon>
        <taxon>Bacillati</taxon>
        <taxon>Actinomycetota</taxon>
        <taxon>Actinomycetes</taxon>
        <taxon>Pseudonocardiales</taxon>
        <taxon>Pseudonocardiaceae</taxon>
        <taxon>Actinomycetospora</taxon>
    </lineage>
</organism>
<dbReference type="InterPro" id="IPR047112">
    <property type="entry name" value="RecG/Mfd"/>
</dbReference>
<keyword evidence="4 12" id="KW-0347">Helicase</keyword>
<reference evidence="12 13" key="1">
    <citation type="submission" date="2024-03" db="EMBL/GenBank/DDBJ databases">
        <title>Actinomycetospora sp. OC33-EN07, a novel actinomycete isolated from wild orchid (Aerides multiflora).</title>
        <authorList>
            <person name="Suriyachadkun C."/>
        </authorList>
    </citation>
    <scope>NUCLEOTIDE SEQUENCE [LARGE SCALE GENOMIC DNA]</scope>
    <source>
        <strain evidence="12 13">OC33-EN07</strain>
    </source>
</reference>
<keyword evidence="3 12" id="KW-0378">Hydrolase</keyword>
<dbReference type="InterPro" id="IPR033454">
    <property type="entry name" value="RecG_wedge"/>
</dbReference>
<dbReference type="SMART" id="SM00487">
    <property type="entry name" value="DEXDc"/>
    <property type="match status" value="1"/>
</dbReference>
<dbReference type="InterPro" id="IPR012340">
    <property type="entry name" value="NA-bd_OB-fold"/>
</dbReference>
<keyword evidence="6" id="KW-0238">DNA-binding</keyword>
<dbReference type="GO" id="GO:0003678">
    <property type="term" value="F:DNA helicase activity"/>
    <property type="evidence" value="ECO:0007669"/>
    <property type="project" value="UniProtKB-EC"/>
</dbReference>
<evidence type="ECO:0000256" key="3">
    <source>
        <dbReference type="ARBA" id="ARBA00022801"/>
    </source>
</evidence>
<evidence type="ECO:0000256" key="7">
    <source>
        <dbReference type="ARBA" id="ARBA00023204"/>
    </source>
</evidence>
<feature type="compositionally biased region" description="Acidic residues" evidence="9">
    <location>
        <begin position="513"/>
        <end position="525"/>
    </location>
</feature>